<evidence type="ECO:0000256" key="1">
    <source>
        <dbReference type="ARBA" id="ARBA00005187"/>
    </source>
</evidence>
<evidence type="ECO:0000259" key="8">
    <source>
        <dbReference type="PROSITE" id="PS51278"/>
    </source>
</evidence>
<keyword evidence="9" id="KW-0436">Ligase</keyword>
<dbReference type="EMBL" id="JACHGF010000001">
    <property type="protein sequence ID" value="MBB5282535.1"/>
    <property type="molecule type" value="Genomic_DNA"/>
</dbReference>
<dbReference type="InterPro" id="IPR014729">
    <property type="entry name" value="Rossmann-like_a/b/a_fold"/>
</dbReference>
<organism evidence="9 10">
    <name type="scientific">Rhabdobacter roseus</name>
    <dbReference type="NCBI Taxonomy" id="1655419"/>
    <lineage>
        <taxon>Bacteria</taxon>
        <taxon>Pseudomonadati</taxon>
        <taxon>Bacteroidota</taxon>
        <taxon>Cytophagia</taxon>
        <taxon>Cytophagales</taxon>
        <taxon>Cytophagaceae</taxon>
        <taxon>Rhabdobacter</taxon>
    </lineage>
</organism>
<dbReference type="InterPro" id="IPR029055">
    <property type="entry name" value="Ntn_hydrolases_N"/>
</dbReference>
<dbReference type="GO" id="GO:0005524">
    <property type="term" value="F:ATP binding"/>
    <property type="evidence" value="ECO:0007669"/>
    <property type="project" value="UniProtKB-KW"/>
</dbReference>
<dbReference type="PIRSF" id="PIRSF001589">
    <property type="entry name" value="Asn_synthetase_glu-h"/>
    <property type="match status" value="1"/>
</dbReference>
<dbReference type="SUPFAM" id="SSF52402">
    <property type="entry name" value="Adenine nucleotide alpha hydrolases-like"/>
    <property type="match status" value="1"/>
</dbReference>
<evidence type="ECO:0000256" key="5">
    <source>
        <dbReference type="ARBA" id="ARBA00022840"/>
    </source>
</evidence>
<dbReference type="EC" id="6.3.5.4" evidence="3"/>
<dbReference type="GO" id="GO:0004066">
    <property type="term" value="F:asparagine synthase (glutamine-hydrolyzing) activity"/>
    <property type="evidence" value="ECO:0007669"/>
    <property type="project" value="UniProtKB-EC"/>
</dbReference>
<keyword evidence="10" id="KW-1185">Reference proteome</keyword>
<evidence type="ECO:0000256" key="2">
    <source>
        <dbReference type="ARBA" id="ARBA00005752"/>
    </source>
</evidence>
<dbReference type="Gene3D" id="3.40.50.620">
    <property type="entry name" value="HUPs"/>
    <property type="match status" value="2"/>
</dbReference>
<dbReference type="AlphaFoldDB" id="A0A840THV8"/>
<dbReference type="PANTHER" id="PTHR43284:SF1">
    <property type="entry name" value="ASPARAGINE SYNTHETASE"/>
    <property type="match status" value="1"/>
</dbReference>
<comment type="caution">
    <text evidence="9">The sequence shown here is derived from an EMBL/GenBank/DDBJ whole genome shotgun (WGS) entry which is preliminary data.</text>
</comment>
<dbReference type="Gene3D" id="3.60.20.10">
    <property type="entry name" value="Glutamine Phosphoribosylpyrophosphate, subunit 1, domain 1"/>
    <property type="match status" value="1"/>
</dbReference>
<evidence type="ECO:0000256" key="4">
    <source>
        <dbReference type="ARBA" id="ARBA00022741"/>
    </source>
</evidence>
<evidence type="ECO:0000313" key="9">
    <source>
        <dbReference type="EMBL" id="MBB5282535.1"/>
    </source>
</evidence>
<evidence type="ECO:0000256" key="7">
    <source>
        <dbReference type="ARBA" id="ARBA00048741"/>
    </source>
</evidence>
<comment type="pathway">
    <text evidence="1">Amino-acid biosynthesis; L-asparagine biosynthesis; L-asparagine from L-aspartate (L-Gln route): step 1/1.</text>
</comment>
<evidence type="ECO:0000313" key="10">
    <source>
        <dbReference type="Proteomes" id="UP000557307"/>
    </source>
</evidence>
<proteinExistence type="inferred from homology"/>
<comment type="catalytic activity">
    <reaction evidence="7">
        <text>L-aspartate + L-glutamine + ATP + H2O = L-asparagine + L-glutamate + AMP + diphosphate + H(+)</text>
        <dbReference type="Rhea" id="RHEA:12228"/>
        <dbReference type="ChEBI" id="CHEBI:15377"/>
        <dbReference type="ChEBI" id="CHEBI:15378"/>
        <dbReference type="ChEBI" id="CHEBI:29985"/>
        <dbReference type="ChEBI" id="CHEBI:29991"/>
        <dbReference type="ChEBI" id="CHEBI:30616"/>
        <dbReference type="ChEBI" id="CHEBI:33019"/>
        <dbReference type="ChEBI" id="CHEBI:58048"/>
        <dbReference type="ChEBI" id="CHEBI:58359"/>
        <dbReference type="ChEBI" id="CHEBI:456215"/>
        <dbReference type="EC" id="6.3.5.4"/>
    </reaction>
</comment>
<keyword evidence="6" id="KW-0315">Glutamine amidotransferase</keyword>
<dbReference type="RefSeq" id="WP_184170833.1">
    <property type="nucleotide sequence ID" value="NZ_JACHGF010000001.1"/>
</dbReference>
<evidence type="ECO:0000256" key="6">
    <source>
        <dbReference type="ARBA" id="ARBA00022962"/>
    </source>
</evidence>
<dbReference type="SUPFAM" id="SSF56235">
    <property type="entry name" value="N-terminal nucleophile aminohydrolases (Ntn hydrolases)"/>
    <property type="match status" value="1"/>
</dbReference>
<dbReference type="GO" id="GO:0006529">
    <property type="term" value="P:asparagine biosynthetic process"/>
    <property type="evidence" value="ECO:0007669"/>
    <property type="project" value="InterPro"/>
</dbReference>
<keyword evidence="5" id="KW-0067">ATP-binding</keyword>
<dbReference type="PROSITE" id="PS51278">
    <property type="entry name" value="GATASE_TYPE_2"/>
    <property type="match status" value="1"/>
</dbReference>
<name>A0A840THV8_9BACT</name>
<dbReference type="InterPro" id="IPR033738">
    <property type="entry name" value="AsnB_N"/>
</dbReference>
<accession>A0A840THV8</accession>
<feature type="domain" description="Glutamine amidotransferase type-2" evidence="8">
    <location>
        <begin position="2"/>
        <end position="215"/>
    </location>
</feature>
<protein>
    <recommendedName>
        <fullName evidence="3">asparagine synthase (glutamine-hydrolyzing)</fullName>
        <ecNumber evidence="3">6.3.5.4</ecNumber>
    </recommendedName>
</protein>
<dbReference type="Proteomes" id="UP000557307">
    <property type="component" value="Unassembled WGS sequence"/>
</dbReference>
<dbReference type="CDD" id="cd00712">
    <property type="entry name" value="AsnB"/>
    <property type="match status" value="1"/>
</dbReference>
<comment type="similarity">
    <text evidence="2">Belongs to the asparagine synthetase family.</text>
</comment>
<dbReference type="Pfam" id="PF00733">
    <property type="entry name" value="Asn_synthase"/>
    <property type="match status" value="1"/>
</dbReference>
<dbReference type="InterPro" id="IPR017932">
    <property type="entry name" value="GATase_2_dom"/>
</dbReference>
<sequence>MSGIAGVIFFDQEGADVQPLLEGLVRHMPHRATEGVHRGGDRFGSLAYLHRSVTRLDHTVRQPLCTPAGQLLVADARLDNRPQLAEKLSLDAASFTEAELLMAAWQRWGDDMLDHVIGDFAVAIWDATDQTLHLLRDHSGARPLFYYHNTTSGWVAFASEVQALVALPQVPRVANEKAIALYLNYGNDLRAPTKQTFFEDIYRVRPAHAVALTARQRTERFVWTIQDPTAGLTTPEEYAEAFGALFREAVRCRMQSDYPIASELSGGMDSSSVAATARHFLRQEGRLLTTVHFDLGFESSNERSYAQAVVDLGGLEHHWTSPLPDYYQTTSEIAAACGAPDCFPMPSTAHLGYAQVLRQKKVRTLLTGHDGDSVVGYGFEYLDRLFEDKDWEALRTALYQLARHVDFTYYYPDWNQWSDDERVRQCMGTYMAPMFISSLTQKKPKRALTIIWHSYRRYQLAPTYFLKKFREALVKKLTKTSRHLLADSFVERIHLKEIIQKSKNSSAVPLGLSGKALANWTSVYSQDMLDATEQQNRMGQHYGYEVCHPFLDKRLIEFCLFVPDVIKYNQGLYRGLLRRAMEGFLPDYVRLRGSKMDPKEFILTTLLGLNPSWKIFCQKNIVLEKYISKDIMQNFTTNSQTGNFKNKSRQHVLHLRVIGFYAWYRNFFT</sequence>
<dbReference type="InterPro" id="IPR001962">
    <property type="entry name" value="Asn_synthase"/>
</dbReference>
<dbReference type="Pfam" id="PF13537">
    <property type="entry name" value="GATase_7"/>
    <property type="match status" value="1"/>
</dbReference>
<evidence type="ECO:0000256" key="3">
    <source>
        <dbReference type="ARBA" id="ARBA00012737"/>
    </source>
</evidence>
<keyword evidence="4" id="KW-0547">Nucleotide-binding</keyword>
<reference evidence="9 10" key="1">
    <citation type="submission" date="2020-08" db="EMBL/GenBank/DDBJ databases">
        <title>Genomic Encyclopedia of Type Strains, Phase IV (KMG-IV): sequencing the most valuable type-strain genomes for metagenomic binning, comparative biology and taxonomic classification.</title>
        <authorList>
            <person name="Goeker M."/>
        </authorList>
    </citation>
    <scope>NUCLEOTIDE SEQUENCE [LARGE SCALE GENOMIC DNA]</scope>
    <source>
        <strain evidence="9 10">DSM 105074</strain>
    </source>
</reference>
<dbReference type="InterPro" id="IPR006426">
    <property type="entry name" value="Asn_synth_AEB"/>
</dbReference>
<dbReference type="PANTHER" id="PTHR43284">
    <property type="entry name" value="ASPARAGINE SYNTHETASE (GLUTAMINE-HYDROLYZING)"/>
    <property type="match status" value="1"/>
</dbReference>
<gene>
    <name evidence="9" type="ORF">HNQ92_000656</name>
</gene>
<dbReference type="InterPro" id="IPR051786">
    <property type="entry name" value="ASN_synthetase/amidase"/>
</dbReference>